<feature type="compositionally biased region" description="Basic residues" evidence="1">
    <location>
        <begin position="87"/>
        <end position="99"/>
    </location>
</feature>
<reference evidence="2" key="1">
    <citation type="journal article" date="2020" name="Nature">
        <title>Giant virus diversity and host interactions through global metagenomics.</title>
        <authorList>
            <person name="Schulz F."/>
            <person name="Roux S."/>
            <person name="Paez-Espino D."/>
            <person name="Jungbluth S."/>
            <person name="Walsh D.A."/>
            <person name="Denef V.J."/>
            <person name="McMahon K.D."/>
            <person name="Konstantinidis K.T."/>
            <person name="Eloe-Fadrosh E.A."/>
            <person name="Kyrpides N.C."/>
            <person name="Woyke T."/>
        </authorList>
    </citation>
    <scope>NUCLEOTIDE SEQUENCE</scope>
    <source>
        <strain evidence="2">GVMAG-M-3300023174-176</strain>
    </source>
</reference>
<evidence type="ECO:0000313" key="2">
    <source>
        <dbReference type="EMBL" id="QHT15896.1"/>
    </source>
</evidence>
<protein>
    <submittedName>
        <fullName evidence="2">Uncharacterized protein</fullName>
    </submittedName>
</protein>
<evidence type="ECO:0000256" key="1">
    <source>
        <dbReference type="SAM" id="MobiDB-lite"/>
    </source>
</evidence>
<name>A0A6C0DG20_9ZZZZ</name>
<accession>A0A6C0DG20</accession>
<feature type="region of interest" description="Disordered" evidence="1">
    <location>
        <begin position="71"/>
        <end position="121"/>
    </location>
</feature>
<dbReference type="EMBL" id="MN739613">
    <property type="protein sequence ID" value="QHT15896.1"/>
    <property type="molecule type" value="Genomic_DNA"/>
</dbReference>
<proteinExistence type="predicted"/>
<sequence length="184" mass="20867">MSTYTTYATESEIREHIKKVLDVDDKFVDYYLMPKFEGKRIRQSFLKKLGPQTLEAIISSPKYLNSLISGHKGRAKSLSRSPERTRVKSRSPNRARSTAKARSPPKFTVAERRSLSPKPSLAAPSYRFASVAPPTTNPFPSRAVKPRFDVTIEHFPVTKTRRATLSCEIIGGGKKKCRNRTRRL</sequence>
<organism evidence="2">
    <name type="scientific">viral metagenome</name>
    <dbReference type="NCBI Taxonomy" id="1070528"/>
    <lineage>
        <taxon>unclassified sequences</taxon>
        <taxon>metagenomes</taxon>
        <taxon>organismal metagenomes</taxon>
    </lineage>
</organism>
<dbReference type="AlphaFoldDB" id="A0A6C0DG20"/>